<organism evidence="3 4">
    <name type="scientific">Falsiroseomonas stagni DSM 19981</name>
    <dbReference type="NCBI Taxonomy" id="1123062"/>
    <lineage>
        <taxon>Bacteria</taxon>
        <taxon>Pseudomonadati</taxon>
        <taxon>Pseudomonadota</taxon>
        <taxon>Alphaproteobacteria</taxon>
        <taxon>Acetobacterales</taxon>
        <taxon>Roseomonadaceae</taxon>
        <taxon>Falsiroseomonas</taxon>
    </lineage>
</organism>
<evidence type="ECO:0000259" key="1">
    <source>
        <dbReference type="PROSITE" id="PS50404"/>
    </source>
</evidence>
<dbReference type="PROSITE" id="PS50405">
    <property type="entry name" value="GST_CTER"/>
    <property type="match status" value="1"/>
</dbReference>
<name>A0A1I4CSQ0_9PROT</name>
<dbReference type="InterPro" id="IPR004045">
    <property type="entry name" value="Glutathione_S-Trfase_N"/>
</dbReference>
<evidence type="ECO:0000259" key="2">
    <source>
        <dbReference type="PROSITE" id="PS50405"/>
    </source>
</evidence>
<dbReference type="OrthoDB" id="7583243at2"/>
<dbReference type="Gene3D" id="1.20.1050.10">
    <property type="match status" value="1"/>
</dbReference>
<evidence type="ECO:0000313" key="4">
    <source>
        <dbReference type="Proteomes" id="UP000199473"/>
    </source>
</evidence>
<feature type="domain" description="GST N-terminal" evidence="1">
    <location>
        <begin position="1"/>
        <end position="80"/>
    </location>
</feature>
<dbReference type="GO" id="GO:0016740">
    <property type="term" value="F:transferase activity"/>
    <property type="evidence" value="ECO:0007669"/>
    <property type="project" value="UniProtKB-KW"/>
</dbReference>
<dbReference type="EMBL" id="FOSQ01000008">
    <property type="protein sequence ID" value="SFK83660.1"/>
    <property type="molecule type" value="Genomic_DNA"/>
</dbReference>
<dbReference type="Gene3D" id="3.40.30.10">
    <property type="entry name" value="Glutaredoxin"/>
    <property type="match status" value="1"/>
</dbReference>
<dbReference type="RefSeq" id="WP_092961576.1">
    <property type="nucleotide sequence ID" value="NZ_FOSQ01000008.1"/>
</dbReference>
<dbReference type="CDD" id="cd03057">
    <property type="entry name" value="GST_N_Beta"/>
    <property type="match status" value="1"/>
</dbReference>
<feature type="domain" description="GST C-terminal" evidence="2">
    <location>
        <begin position="85"/>
        <end position="207"/>
    </location>
</feature>
<dbReference type="STRING" id="1123062.SAMN02745775_108126"/>
<dbReference type="InterPro" id="IPR036249">
    <property type="entry name" value="Thioredoxin-like_sf"/>
</dbReference>
<dbReference type="InterPro" id="IPR010987">
    <property type="entry name" value="Glutathione-S-Trfase_C-like"/>
</dbReference>
<dbReference type="SUPFAM" id="SSF52833">
    <property type="entry name" value="Thioredoxin-like"/>
    <property type="match status" value="1"/>
</dbReference>
<dbReference type="AlphaFoldDB" id="A0A1I4CSQ0"/>
<dbReference type="SUPFAM" id="SSF47616">
    <property type="entry name" value="GST C-terminal domain-like"/>
    <property type="match status" value="1"/>
</dbReference>
<dbReference type="SFLD" id="SFLDG00358">
    <property type="entry name" value="Main_(cytGST)"/>
    <property type="match status" value="1"/>
</dbReference>
<protein>
    <submittedName>
        <fullName evidence="3">Glutathione S-transferase</fullName>
    </submittedName>
</protein>
<dbReference type="PROSITE" id="PS50404">
    <property type="entry name" value="GST_NTER"/>
    <property type="match status" value="1"/>
</dbReference>
<dbReference type="Pfam" id="PF13409">
    <property type="entry name" value="GST_N_2"/>
    <property type="match status" value="1"/>
</dbReference>
<dbReference type="Proteomes" id="UP000199473">
    <property type="component" value="Unassembled WGS sequence"/>
</dbReference>
<accession>A0A1I4CSQ0</accession>
<keyword evidence="3" id="KW-0808">Transferase</keyword>
<dbReference type="SFLD" id="SFLDG01150">
    <property type="entry name" value="Main.1:_Beta-like"/>
    <property type="match status" value="1"/>
</dbReference>
<gene>
    <name evidence="3" type="ORF">SAMN02745775_108126</name>
</gene>
<reference evidence="3 4" key="1">
    <citation type="submission" date="2016-10" db="EMBL/GenBank/DDBJ databases">
        <authorList>
            <person name="de Groot N.N."/>
        </authorList>
    </citation>
    <scope>NUCLEOTIDE SEQUENCE [LARGE SCALE GENOMIC DNA]</scope>
    <source>
        <strain evidence="3 4">DSM 19981</strain>
    </source>
</reference>
<dbReference type="SFLD" id="SFLDS00019">
    <property type="entry name" value="Glutathione_Transferase_(cytos"/>
    <property type="match status" value="1"/>
</dbReference>
<dbReference type="Pfam" id="PF13410">
    <property type="entry name" value="GST_C_2"/>
    <property type="match status" value="1"/>
</dbReference>
<dbReference type="PANTHER" id="PTHR44051:SF8">
    <property type="entry name" value="GLUTATHIONE S-TRANSFERASE GSTA"/>
    <property type="match status" value="1"/>
</dbReference>
<evidence type="ECO:0000313" key="3">
    <source>
        <dbReference type="EMBL" id="SFK83660.1"/>
    </source>
</evidence>
<sequence>MKLYYSPGACSMGIHIILEELGKPYELSLVALKDGAQHKPDFLAVNPKSKVPALDRGDGKVLTEFPVIAWWLAKANPAAALIPADLEGEARCLELLDYVCGTIHPQAFTRQFRPGNYTLREEDFPKSVELGKANADKYFATLEKGWAGGTYLLPSGYSVADAALFFVEYWATRRSGLTLPPHLAAHLAAMLARPAVQRALTQEGLAL</sequence>
<keyword evidence="4" id="KW-1185">Reference proteome</keyword>
<dbReference type="PANTHER" id="PTHR44051">
    <property type="entry name" value="GLUTATHIONE S-TRANSFERASE-RELATED"/>
    <property type="match status" value="1"/>
</dbReference>
<dbReference type="InterPro" id="IPR040079">
    <property type="entry name" value="Glutathione_S-Trfase"/>
</dbReference>
<proteinExistence type="predicted"/>
<dbReference type="InterPro" id="IPR036282">
    <property type="entry name" value="Glutathione-S-Trfase_C_sf"/>
</dbReference>